<organism evidence="1 2">
    <name type="scientific">Paenibacillus residui</name>
    <dbReference type="NCBI Taxonomy" id="629724"/>
    <lineage>
        <taxon>Bacteria</taxon>
        <taxon>Bacillati</taxon>
        <taxon>Bacillota</taxon>
        <taxon>Bacilli</taxon>
        <taxon>Bacillales</taxon>
        <taxon>Paenibacillaceae</taxon>
        <taxon>Paenibacillus</taxon>
    </lineage>
</organism>
<dbReference type="Gene3D" id="3.40.50.300">
    <property type="entry name" value="P-loop containing nucleotide triphosphate hydrolases"/>
    <property type="match status" value="1"/>
</dbReference>
<comment type="caution">
    <text evidence="1">The sequence shown here is derived from an EMBL/GenBank/DDBJ whole genome shotgun (WGS) entry which is preliminary data.</text>
</comment>
<proteinExistence type="predicted"/>
<dbReference type="Proteomes" id="UP001597120">
    <property type="component" value="Unassembled WGS sequence"/>
</dbReference>
<keyword evidence="2" id="KW-1185">Reference proteome</keyword>
<dbReference type="InterPro" id="IPR027417">
    <property type="entry name" value="P-loop_NTPase"/>
</dbReference>
<evidence type="ECO:0000313" key="1">
    <source>
        <dbReference type="EMBL" id="MFD0869324.1"/>
    </source>
</evidence>
<dbReference type="RefSeq" id="WP_379287627.1">
    <property type="nucleotide sequence ID" value="NZ_JBHTIU010000028.1"/>
</dbReference>
<gene>
    <name evidence="1" type="ORF">ACFQ03_09180</name>
</gene>
<reference evidence="2" key="1">
    <citation type="journal article" date="2019" name="Int. J. Syst. Evol. Microbiol.">
        <title>The Global Catalogue of Microorganisms (GCM) 10K type strain sequencing project: providing services to taxonomists for standard genome sequencing and annotation.</title>
        <authorList>
            <consortium name="The Broad Institute Genomics Platform"/>
            <consortium name="The Broad Institute Genome Sequencing Center for Infectious Disease"/>
            <person name="Wu L."/>
            <person name="Ma J."/>
        </authorList>
    </citation>
    <scope>NUCLEOTIDE SEQUENCE [LARGE SCALE GENOMIC DNA]</scope>
    <source>
        <strain evidence="2">CCUG 57263</strain>
    </source>
</reference>
<protein>
    <submittedName>
        <fullName evidence="1">AAA family ATPase</fullName>
    </submittedName>
</protein>
<accession>A0ABW3D9T6</accession>
<dbReference type="EMBL" id="JBHTIU010000028">
    <property type="protein sequence ID" value="MFD0869324.1"/>
    <property type="molecule type" value="Genomic_DNA"/>
</dbReference>
<sequence length="190" mass="21235">MKDDRIAPLEALEQGIFLISGIMASGKSTVAQQLAERFARGVHLRGDTFRRMIVSGREEMLPDATEEAVNQLNLRYRIAASAADEYCRAGFAVVVQDVIVGPSLERLVDWIQSRPLFVIVLNPNMETVARREAARPKKGYGPGSWTISGLNDVLIKETPRIGWWLDSSDLTPEETVNEILEKAWTLARIK</sequence>
<evidence type="ECO:0000313" key="2">
    <source>
        <dbReference type="Proteomes" id="UP001597120"/>
    </source>
</evidence>
<dbReference type="Pfam" id="PF13671">
    <property type="entry name" value="AAA_33"/>
    <property type="match status" value="1"/>
</dbReference>
<name>A0ABW3D9T6_9BACL</name>
<dbReference type="SUPFAM" id="SSF52540">
    <property type="entry name" value="P-loop containing nucleoside triphosphate hydrolases"/>
    <property type="match status" value="1"/>
</dbReference>